<accession>A0A9W4B8U8</accession>
<dbReference type="PANTHER" id="PTHR46696:SF3">
    <property type="entry name" value="PULCHERRIMINIC ACID SYNTHASE"/>
    <property type="match status" value="1"/>
</dbReference>
<dbReference type="InterPro" id="IPR002397">
    <property type="entry name" value="Cyt_P450_B"/>
</dbReference>
<dbReference type="CDD" id="cd20629">
    <property type="entry name" value="P450_pinF1-like"/>
    <property type="match status" value="1"/>
</dbReference>
<organism evidence="8 9">
    <name type="scientific">Mycobacterium gallinarum</name>
    <dbReference type="NCBI Taxonomy" id="39689"/>
    <lineage>
        <taxon>Bacteria</taxon>
        <taxon>Bacillati</taxon>
        <taxon>Actinomycetota</taxon>
        <taxon>Actinomycetes</taxon>
        <taxon>Mycobacteriales</taxon>
        <taxon>Mycobacteriaceae</taxon>
        <taxon>Mycobacterium</taxon>
    </lineage>
</organism>
<dbReference type="InterPro" id="IPR036396">
    <property type="entry name" value="Cyt_P450_sf"/>
</dbReference>
<dbReference type="GO" id="GO:0004497">
    <property type="term" value="F:monooxygenase activity"/>
    <property type="evidence" value="ECO:0007669"/>
    <property type="project" value="UniProtKB-KW"/>
</dbReference>
<keyword evidence="6" id="KW-0408">Iron</keyword>
<comment type="similarity">
    <text evidence="2">Belongs to the cytochrome P450 family.</text>
</comment>
<dbReference type="EMBL" id="AP022601">
    <property type="protein sequence ID" value="BBY92133.1"/>
    <property type="molecule type" value="Genomic_DNA"/>
</dbReference>
<keyword evidence="4" id="KW-0479">Metal-binding</keyword>
<dbReference type="Pfam" id="PF00067">
    <property type="entry name" value="p450"/>
    <property type="match status" value="1"/>
</dbReference>
<evidence type="ECO:0000313" key="9">
    <source>
        <dbReference type="Proteomes" id="UP000465785"/>
    </source>
</evidence>
<dbReference type="PANTHER" id="PTHR46696">
    <property type="entry name" value="P450, PUTATIVE (EUROFUNG)-RELATED"/>
    <property type="match status" value="1"/>
</dbReference>
<keyword evidence="5" id="KW-0560">Oxidoreductase</keyword>
<sequence length="409" mass="45997">MTTSTDSHDQPTAPDLVNDPYPYFEHMRKTSPVWRGTLMESDLMPEELKNPENWTLFDFDSVFTAFREDTVFASEMYNQTIGLVFGPTILGMAGKQHHDHRSLVSKAFKQSSLAKWEPEVIDPICDQLVNEFKDDGEVDLVKAVTFEFPTRVTAALLGLPQEDLEMFRRLSLDLISITEDIEAGLNASVELGTYFQQQVDQRRSKPTNDVIGDLVAAEIDGEKLTDEAIISFLRLLLPAGLETTYRSSGNLLQLLLTHPDQLEALQRDRSLIPAAIEEGIRFETPLVLVARNTTRDVEMHGMTIPEGASITLCMGAANRDDKRWENPDVFDIHRPRRAHISFAGGIHSCLGMHLARVETKAMLTSLFDRLTDFQLIADDDTKIVGMPFRSPKHLPVTFRPTSAEPTNRA</sequence>
<dbReference type="GO" id="GO:0005506">
    <property type="term" value="F:iron ion binding"/>
    <property type="evidence" value="ECO:0007669"/>
    <property type="project" value="InterPro"/>
</dbReference>
<gene>
    <name evidence="8" type="ORF">MGALJ_18020</name>
</gene>
<keyword evidence="7" id="KW-0503">Monooxygenase</keyword>
<evidence type="ECO:0000256" key="6">
    <source>
        <dbReference type="ARBA" id="ARBA00023004"/>
    </source>
</evidence>
<evidence type="ECO:0000256" key="3">
    <source>
        <dbReference type="ARBA" id="ARBA00022617"/>
    </source>
</evidence>
<proteinExistence type="inferred from homology"/>
<dbReference type="AlphaFoldDB" id="A0A9W4B8U8"/>
<dbReference type="Gene3D" id="1.10.630.10">
    <property type="entry name" value="Cytochrome P450"/>
    <property type="match status" value="1"/>
</dbReference>
<evidence type="ECO:0000256" key="1">
    <source>
        <dbReference type="ARBA" id="ARBA00001971"/>
    </source>
</evidence>
<keyword evidence="3" id="KW-0349">Heme</keyword>
<dbReference type="GO" id="GO:0020037">
    <property type="term" value="F:heme binding"/>
    <property type="evidence" value="ECO:0007669"/>
    <property type="project" value="InterPro"/>
</dbReference>
<dbReference type="RefSeq" id="WP_163728673.1">
    <property type="nucleotide sequence ID" value="NZ_AP022601.1"/>
</dbReference>
<evidence type="ECO:0000313" key="8">
    <source>
        <dbReference type="EMBL" id="BBY92133.1"/>
    </source>
</evidence>
<name>A0A9W4B8U8_9MYCO</name>
<evidence type="ECO:0000256" key="2">
    <source>
        <dbReference type="ARBA" id="ARBA00010617"/>
    </source>
</evidence>
<dbReference type="FunFam" id="1.10.630.10:FF:000018">
    <property type="entry name" value="Cytochrome P450 monooxygenase"/>
    <property type="match status" value="1"/>
</dbReference>
<evidence type="ECO:0000256" key="4">
    <source>
        <dbReference type="ARBA" id="ARBA00022723"/>
    </source>
</evidence>
<keyword evidence="9" id="KW-1185">Reference proteome</keyword>
<dbReference type="Proteomes" id="UP000465785">
    <property type="component" value="Chromosome"/>
</dbReference>
<evidence type="ECO:0000256" key="5">
    <source>
        <dbReference type="ARBA" id="ARBA00023002"/>
    </source>
</evidence>
<protein>
    <submittedName>
        <fullName evidence="8">Cytochrome P450</fullName>
    </submittedName>
</protein>
<dbReference type="KEGG" id="mgau:MGALJ_18020"/>
<dbReference type="InterPro" id="IPR001128">
    <property type="entry name" value="Cyt_P450"/>
</dbReference>
<evidence type="ECO:0000256" key="7">
    <source>
        <dbReference type="ARBA" id="ARBA00023033"/>
    </source>
</evidence>
<comment type="cofactor">
    <cofactor evidence="1">
        <name>heme</name>
        <dbReference type="ChEBI" id="CHEBI:30413"/>
    </cofactor>
</comment>
<dbReference type="PRINTS" id="PR00359">
    <property type="entry name" value="BP450"/>
</dbReference>
<reference evidence="8 9" key="1">
    <citation type="journal article" date="2019" name="Emerg. Microbes Infect.">
        <title>Comprehensive subspecies identification of 175 nontuberculous mycobacteria species based on 7547 genomic profiles.</title>
        <authorList>
            <person name="Matsumoto Y."/>
            <person name="Kinjo T."/>
            <person name="Motooka D."/>
            <person name="Nabeya D."/>
            <person name="Jung N."/>
            <person name="Uechi K."/>
            <person name="Horii T."/>
            <person name="Iida T."/>
            <person name="Fujita J."/>
            <person name="Nakamura S."/>
        </authorList>
    </citation>
    <scope>NUCLEOTIDE SEQUENCE [LARGE SCALE GENOMIC DNA]</scope>
    <source>
        <strain evidence="8 9">JCM 6399</strain>
    </source>
</reference>
<dbReference type="SUPFAM" id="SSF48264">
    <property type="entry name" value="Cytochrome P450"/>
    <property type="match status" value="1"/>
</dbReference>
<dbReference type="GO" id="GO:0016705">
    <property type="term" value="F:oxidoreductase activity, acting on paired donors, with incorporation or reduction of molecular oxygen"/>
    <property type="evidence" value="ECO:0007669"/>
    <property type="project" value="InterPro"/>
</dbReference>